<protein>
    <submittedName>
        <fullName evidence="3">Class I SAM-dependent methyltransferase</fullName>
    </submittedName>
</protein>
<dbReference type="SUPFAM" id="SSF53335">
    <property type="entry name" value="S-adenosyl-L-methionine-dependent methyltransferases"/>
    <property type="match status" value="1"/>
</dbReference>
<keyword evidence="3" id="KW-0489">Methyltransferase</keyword>
<evidence type="ECO:0000256" key="1">
    <source>
        <dbReference type="SAM" id="MobiDB-lite"/>
    </source>
</evidence>
<name>A0ABS8PHI5_9PSEU</name>
<organism evidence="3 4">
    <name type="scientific">Actinomycetospora endophytica</name>
    <dbReference type="NCBI Taxonomy" id="2291215"/>
    <lineage>
        <taxon>Bacteria</taxon>
        <taxon>Bacillati</taxon>
        <taxon>Actinomycetota</taxon>
        <taxon>Actinomycetes</taxon>
        <taxon>Pseudonocardiales</taxon>
        <taxon>Pseudonocardiaceae</taxon>
        <taxon>Actinomycetospora</taxon>
    </lineage>
</organism>
<dbReference type="InterPro" id="IPR041698">
    <property type="entry name" value="Methyltransf_25"/>
</dbReference>
<dbReference type="InterPro" id="IPR029063">
    <property type="entry name" value="SAM-dependent_MTases_sf"/>
</dbReference>
<dbReference type="GO" id="GO:0008168">
    <property type="term" value="F:methyltransferase activity"/>
    <property type="evidence" value="ECO:0007669"/>
    <property type="project" value="UniProtKB-KW"/>
</dbReference>
<accession>A0ABS8PHI5</accession>
<dbReference type="Gene3D" id="3.40.50.150">
    <property type="entry name" value="Vaccinia Virus protein VP39"/>
    <property type="match status" value="1"/>
</dbReference>
<keyword evidence="3" id="KW-0808">Transferase</keyword>
<reference evidence="3 4" key="1">
    <citation type="submission" date="2021-11" db="EMBL/GenBank/DDBJ databases">
        <title>Draft genome sequence of Actinomycetospora sp. SF1 isolated from the rhizosphere soil.</title>
        <authorList>
            <person name="Duangmal K."/>
            <person name="Chantavorakit T."/>
        </authorList>
    </citation>
    <scope>NUCLEOTIDE SEQUENCE [LARGE SCALE GENOMIC DNA]</scope>
    <source>
        <strain evidence="3 4">TBRC 5722</strain>
    </source>
</reference>
<dbReference type="CDD" id="cd02440">
    <property type="entry name" value="AdoMet_MTases"/>
    <property type="match status" value="1"/>
</dbReference>
<dbReference type="RefSeq" id="WP_230738312.1">
    <property type="nucleotide sequence ID" value="NZ_JAJNDB010000006.1"/>
</dbReference>
<evidence type="ECO:0000259" key="2">
    <source>
        <dbReference type="Pfam" id="PF13649"/>
    </source>
</evidence>
<dbReference type="EMBL" id="JAJNDB010000006">
    <property type="protein sequence ID" value="MCD2196449.1"/>
    <property type="molecule type" value="Genomic_DNA"/>
</dbReference>
<dbReference type="Pfam" id="PF13649">
    <property type="entry name" value="Methyltransf_25"/>
    <property type="match status" value="1"/>
</dbReference>
<feature type="domain" description="Methyltransferase" evidence="2">
    <location>
        <begin position="68"/>
        <end position="145"/>
    </location>
</feature>
<evidence type="ECO:0000313" key="3">
    <source>
        <dbReference type="EMBL" id="MCD2196449.1"/>
    </source>
</evidence>
<evidence type="ECO:0000313" key="4">
    <source>
        <dbReference type="Proteomes" id="UP001199469"/>
    </source>
</evidence>
<gene>
    <name evidence="3" type="ORF">LQ327_24030</name>
</gene>
<dbReference type="Proteomes" id="UP001199469">
    <property type="component" value="Unassembled WGS sequence"/>
</dbReference>
<dbReference type="GO" id="GO:0032259">
    <property type="term" value="P:methylation"/>
    <property type="evidence" value="ECO:0007669"/>
    <property type="project" value="UniProtKB-KW"/>
</dbReference>
<keyword evidence="4" id="KW-1185">Reference proteome</keyword>
<sequence length="265" mass="27746">METGTETAAARWAAMMHARRVPDEILAHAPGSPYRQDPERFRPAPAAPDTPSRRSALALLADAAERTVLDVGCGAGAASMALAGEIDHVVGVDPASDMLAAFVAACLDRGVPYQAVLGSWPEAATDTGDAAVVLCHHVGYDTDDLAGFAAGLSGAARTGVVLELHAEHPQAWLDPLWARFHGIERPAPPTAGDALAVLAELGIVATVERWSAGPRPSEDPDTRAARVTRRLCLAPERVGEVAEALAADPTLAGSPRERVTITWRP</sequence>
<comment type="caution">
    <text evidence="3">The sequence shown here is derived from an EMBL/GenBank/DDBJ whole genome shotgun (WGS) entry which is preliminary data.</text>
</comment>
<feature type="region of interest" description="Disordered" evidence="1">
    <location>
        <begin position="26"/>
        <end position="52"/>
    </location>
</feature>
<proteinExistence type="predicted"/>